<accession>A0A0H2S4S4</accession>
<organism evidence="1 2">
    <name type="scientific">Schizopora paradoxa</name>
    <dbReference type="NCBI Taxonomy" id="27342"/>
    <lineage>
        <taxon>Eukaryota</taxon>
        <taxon>Fungi</taxon>
        <taxon>Dikarya</taxon>
        <taxon>Basidiomycota</taxon>
        <taxon>Agaricomycotina</taxon>
        <taxon>Agaricomycetes</taxon>
        <taxon>Hymenochaetales</taxon>
        <taxon>Schizoporaceae</taxon>
        <taxon>Schizopora</taxon>
    </lineage>
</organism>
<evidence type="ECO:0000313" key="1">
    <source>
        <dbReference type="EMBL" id="KLO11896.1"/>
    </source>
</evidence>
<sequence length="81" mass="8918">MAQEERRSSLFAQLIPLIDAALAISRDKELMNILTRIANGAEPIDGSSCSGREQEVLDTLSSYSKQECDVLSETFSARVKL</sequence>
<dbReference type="EMBL" id="KQ085990">
    <property type="protein sequence ID" value="KLO11896.1"/>
    <property type="molecule type" value="Genomic_DNA"/>
</dbReference>
<reference evidence="1 2" key="1">
    <citation type="submission" date="2015-04" db="EMBL/GenBank/DDBJ databases">
        <title>Complete genome sequence of Schizopora paradoxa KUC8140, a cosmopolitan wood degrader in East Asia.</title>
        <authorList>
            <consortium name="DOE Joint Genome Institute"/>
            <person name="Min B."/>
            <person name="Park H."/>
            <person name="Jang Y."/>
            <person name="Kim J.-J."/>
            <person name="Kim K.H."/>
            <person name="Pangilinan J."/>
            <person name="Lipzen A."/>
            <person name="Riley R."/>
            <person name="Grigoriev I.V."/>
            <person name="Spatafora J.W."/>
            <person name="Choi I.-G."/>
        </authorList>
    </citation>
    <scope>NUCLEOTIDE SEQUENCE [LARGE SCALE GENOMIC DNA]</scope>
    <source>
        <strain evidence="1 2">KUC8140</strain>
    </source>
</reference>
<keyword evidence="2" id="KW-1185">Reference proteome</keyword>
<gene>
    <name evidence="1" type="ORF">SCHPADRAFT_450172</name>
</gene>
<dbReference type="InParanoid" id="A0A0H2S4S4"/>
<dbReference type="Proteomes" id="UP000053477">
    <property type="component" value="Unassembled WGS sequence"/>
</dbReference>
<protein>
    <submittedName>
        <fullName evidence="1">Uncharacterized protein</fullName>
    </submittedName>
</protein>
<name>A0A0H2S4S4_9AGAM</name>
<evidence type="ECO:0000313" key="2">
    <source>
        <dbReference type="Proteomes" id="UP000053477"/>
    </source>
</evidence>
<dbReference type="AlphaFoldDB" id="A0A0H2S4S4"/>
<proteinExistence type="predicted"/>